<dbReference type="GeneID" id="87879174"/>
<proteinExistence type="predicted"/>
<evidence type="ECO:0000313" key="2">
    <source>
        <dbReference type="Proteomes" id="UP001285908"/>
    </source>
</evidence>
<evidence type="ECO:0000313" key="1">
    <source>
        <dbReference type="EMBL" id="KAK3496695.1"/>
    </source>
</evidence>
<dbReference type="Proteomes" id="UP001285908">
    <property type="component" value="Unassembled WGS sequence"/>
</dbReference>
<protein>
    <submittedName>
        <fullName evidence="1">Uncharacterized protein</fullName>
    </submittedName>
</protein>
<accession>A0AAJ0ICD0</accession>
<gene>
    <name evidence="1" type="ORF">B0T23DRAFT_62196</name>
</gene>
<reference evidence="1 2" key="1">
    <citation type="journal article" date="2023" name="Mol. Phylogenet. Evol.">
        <title>Genome-scale phylogeny and comparative genomics of the fungal order Sordariales.</title>
        <authorList>
            <person name="Hensen N."/>
            <person name="Bonometti L."/>
            <person name="Westerberg I."/>
            <person name="Brannstrom I.O."/>
            <person name="Guillou S."/>
            <person name="Cros-Aarteil S."/>
            <person name="Calhoun S."/>
            <person name="Haridas S."/>
            <person name="Kuo A."/>
            <person name="Mondo S."/>
            <person name="Pangilinan J."/>
            <person name="Riley R."/>
            <person name="LaButti K."/>
            <person name="Andreopoulos B."/>
            <person name="Lipzen A."/>
            <person name="Chen C."/>
            <person name="Yan M."/>
            <person name="Daum C."/>
            <person name="Ng V."/>
            <person name="Clum A."/>
            <person name="Steindorff A."/>
            <person name="Ohm R.A."/>
            <person name="Martin F."/>
            <person name="Silar P."/>
            <person name="Natvig D.O."/>
            <person name="Lalanne C."/>
            <person name="Gautier V."/>
            <person name="Ament-Velasquez S.L."/>
            <person name="Kruys A."/>
            <person name="Hutchinson M.I."/>
            <person name="Powell A.J."/>
            <person name="Barry K."/>
            <person name="Miller A.N."/>
            <person name="Grigoriev I.V."/>
            <person name="Debuchy R."/>
            <person name="Gladieux P."/>
            <person name="Hiltunen Thoren M."/>
            <person name="Johannesson H."/>
        </authorList>
    </citation>
    <scope>NUCLEOTIDE SEQUENCE [LARGE SCALE GENOMIC DNA]</scope>
    <source>
        <strain evidence="1 2">FGSC 10403</strain>
    </source>
</reference>
<comment type="caution">
    <text evidence="1">The sequence shown here is derived from an EMBL/GenBank/DDBJ whole genome shotgun (WGS) entry which is preliminary data.</text>
</comment>
<sequence>MRPFKPIEPAVPVTRKFEYVNNPNTGGGCGIYSQNSLGRTECGGRYRREPRSRSPALLCISWTKAGDEHLPKVYQIGQQLNLFTQRSRYISSPSAVRLLQLTSSMWRPESGSELRINFDFLVFTVCHRICFKSVRVDLVRASTCIPTDSACLSSPSYFKTPEASYLFTEHSRSRHFGLPTPYNVFR</sequence>
<organism evidence="1 2">
    <name type="scientific">Neurospora hispaniola</name>
    <dbReference type="NCBI Taxonomy" id="588809"/>
    <lineage>
        <taxon>Eukaryota</taxon>
        <taxon>Fungi</taxon>
        <taxon>Dikarya</taxon>
        <taxon>Ascomycota</taxon>
        <taxon>Pezizomycotina</taxon>
        <taxon>Sordariomycetes</taxon>
        <taxon>Sordariomycetidae</taxon>
        <taxon>Sordariales</taxon>
        <taxon>Sordariaceae</taxon>
        <taxon>Neurospora</taxon>
    </lineage>
</organism>
<dbReference type="RefSeq" id="XP_062694959.1">
    <property type="nucleotide sequence ID" value="XM_062841552.1"/>
</dbReference>
<dbReference type="EMBL" id="JAULSX010000002">
    <property type="protein sequence ID" value="KAK3496695.1"/>
    <property type="molecule type" value="Genomic_DNA"/>
</dbReference>
<dbReference type="PROSITE" id="PS51257">
    <property type="entry name" value="PROKAR_LIPOPROTEIN"/>
    <property type="match status" value="1"/>
</dbReference>
<dbReference type="AlphaFoldDB" id="A0AAJ0ICD0"/>
<keyword evidence="2" id="KW-1185">Reference proteome</keyword>
<name>A0AAJ0ICD0_9PEZI</name>